<protein>
    <recommendedName>
        <fullName evidence="4">Transglutaminase-like cysteine peptidase</fullName>
    </recommendedName>
</protein>
<dbReference type="AlphaFoldDB" id="A0A5M6IG69"/>
<dbReference type="EMBL" id="VWPJ01000002">
    <property type="protein sequence ID" value="KAA5606877.1"/>
    <property type="molecule type" value="Genomic_DNA"/>
</dbReference>
<dbReference type="InterPro" id="IPR010319">
    <property type="entry name" value="Transglutaminase-like_Cys_pept"/>
</dbReference>
<evidence type="ECO:0000313" key="2">
    <source>
        <dbReference type="EMBL" id="KAA5606877.1"/>
    </source>
</evidence>
<dbReference type="Proteomes" id="UP000324065">
    <property type="component" value="Unassembled WGS sequence"/>
</dbReference>
<evidence type="ECO:0008006" key="4">
    <source>
        <dbReference type="Google" id="ProtNLM"/>
    </source>
</evidence>
<accession>A0A5M6IG69</accession>
<evidence type="ECO:0000313" key="3">
    <source>
        <dbReference type="Proteomes" id="UP000324065"/>
    </source>
</evidence>
<evidence type="ECO:0000256" key="1">
    <source>
        <dbReference type="SAM" id="Phobius"/>
    </source>
</evidence>
<reference evidence="2 3" key="1">
    <citation type="submission" date="2019-09" db="EMBL/GenBank/DDBJ databases">
        <title>Genome sequence of Roseospira marina, one of the more divergent members of the non-sulfur purple photosynthetic bacterial family, the Rhodospirillaceae.</title>
        <authorList>
            <person name="Meyer T."/>
            <person name="Kyndt J."/>
        </authorList>
    </citation>
    <scope>NUCLEOTIDE SEQUENCE [LARGE SCALE GENOMIC DNA]</scope>
    <source>
        <strain evidence="2 3">DSM 15113</strain>
    </source>
</reference>
<gene>
    <name evidence="2" type="ORF">F1188_02885</name>
</gene>
<keyword evidence="1" id="KW-0472">Membrane</keyword>
<feature type="transmembrane region" description="Helical" evidence="1">
    <location>
        <begin position="91"/>
        <end position="110"/>
    </location>
</feature>
<organism evidence="2 3">
    <name type="scientific">Roseospira marina</name>
    <dbReference type="NCBI Taxonomy" id="140057"/>
    <lineage>
        <taxon>Bacteria</taxon>
        <taxon>Pseudomonadati</taxon>
        <taxon>Pseudomonadota</taxon>
        <taxon>Alphaproteobacteria</taxon>
        <taxon>Rhodospirillales</taxon>
        <taxon>Rhodospirillaceae</taxon>
        <taxon>Roseospira</taxon>
    </lineage>
</organism>
<dbReference type="PANTHER" id="PTHR39327">
    <property type="match status" value="1"/>
</dbReference>
<proteinExistence type="predicted"/>
<dbReference type="OrthoDB" id="5401788at2"/>
<dbReference type="InterPro" id="IPR038765">
    <property type="entry name" value="Papain-like_cys_pep_sf"/>
</dbReference>
<keyword evidence="3" id="KW-1185">Reference proteome</keyword>
<keyword evidence="1" id="KW-1133">Transmembrane helix</keyword>
<dbReference type="Gene3D" id="3.10.620.30">
    <property type="match status" value="1"/>
</dbReference>
<comment type="caution">
    <text evidence="2">The sequence shown here is derived from an EMBL/GenBank/DDBJ whole genome shotgun (WGS) entry which is preliminary data.</text>
</comment>
<sequence>MFGQRRLGWRTRGSHAMGLPLCVGPRFNVVPSSGSRARRVVPFRPGHSSGVHSRVVERVAQTYHTQGARSTVRSVCRPPLRRETLMGSMTLVRFVLVCAVMLAVGAAGSVPAQAGGDRVFGQDGRMMRSFRPIPQWRTLMLRYQEEERRNARCAAAGGGSCPYTEWQGVIARLRGKDPMTQLREINRFANHWQYITDPVNWGQPDYWATPGEFFAKAGDCEDYAIVKFMSLRALGFANADLKLVAVQDLNLRIGHAVTIVSLGGRDYLLDNQITQVIDSSSVRHYKPVFAANEEVWWLYR</sequence>
<name>A0A5M6IG69_9PROT</name>
<dbReference type="PANTHER" id="PTHR39327:SF1">
    <property type="entry name" value="BLR5470 PROTEIN"/>
    <property type="match status" value="1"/>
</dbReference>
<dbReference type="Pfam" id="PF06035">
    <property type="entry name" value="Peptidase_C93"/>
    <property type="match status" value="1"/>
</dbReference>
<dbReference type="SUPFAM" id="SSF54001">
    <property type="entry name" value="Cysteine proteinases"/>
    <property type="match status" value="1"/>
</dbReference>
<keyword evidence="1" id="KW-0812">Transmembrane</keyword>